<dbReference type="InterPro" id="IPR012675">
    <property type="entry name" value="Beta-grasp_dom_sf"/>
</dbReference>
<accession>A0A928V7K4</accession>
<comment type="caution">
    <text evidence="4">The sequence shown here is derived from an EMBL/GenBank/DDBJ whole genome shotgun (WGS) entry which is preliminary data.</text>
</comment>
<reference evidence="4" key="1">
    <citation type="submission" date="2018-07" db="EMBL/GenBank/DDBJ databases">
        <title>Genome assembly of strain Ka43.</title>
        <authorList>
            <person name="Kukolya J."/>
            <person name="Nagy I."/>
            <person name="Horvath B."/>
            <person name="Toth A."/>
        </authorList>
    </citation>
    <scope>NUCLEOTIDE SEQUENCE</scope>
    <source>
        <strain evidence="4">KB43</strain>
    </source>
</reference>
<dbReference type="PANTHER" id="PTHR33359:SF1">
    <property type="entry name" value="MOLYBDOPTERIN SYNTHASE SULFUR CARRIER SUBUNIT"/>
    <property type="match status" value="1"/>
</dbReference>
<dbReference type="InterPro" id="IPR044672">
    <property type="entry name" value="MOCS2A"/>
</dbReference>
<evidence type="ECO:0000256" key="1">
    <source>
        <dbReference type="ARBA" id="ARBA00022741"/>
    </source>
</evidence>
<gene>
    <name evidence="4" type="ORF">C4F51_15535</name>
</gene>
<dbReference type="GO" id="GO:0000166">
    <property type="term" value="F:nucleotide binding"/>
    <property type="evidence" value="ECO:0007669"/>
    <property type="project" value="UniProtKB-KW"/>
</dbReference>
<dbReference type="EMBL" id="PRDL01000001">
    <property type="protein sequence ID" value="MBE8718595.1"/>
    <property type="molecule type" value="Genomic_DNA"/>
</dbReference>
<evidence type="ECO:0000256" key="2">
    <source>
        <dbReference type="ARBA" id="ARBA00024200"/>
    </source>
</evidence>
<dbReference type="Pfam" id="PF02597">
    <property type="entry name" value="ThiS"/>
    <property type="match status" value="1"/>
</dbReference>
<dbReference type="InterPro" id="IPR003749">
    <property type="entry name" value="ThiS/MoaD-like"/>
</dbReference>
<name>A0A928V7K4_9GAMM</name>
<dbReference type="CDD" id="cd00754">
    <property type="entry name" value="Ubl_MoaD"/>
    <property type="match status" value="1"/>
</dbReference>
<dbReference type="Proteomes" id="UP000652567">
    <property type="component" value="Unassembled WGS sequence"/>
</dbReference>
<dbReference type="PANTHER" id="PTHR33359">
    <property type="entry name" value="MOLYBDOPTERIN SYNTHASE SULFUR CARRIER SUBUNIT"/>
    <property type="match status" value="1"/>
</dbReference>
<protein>
    <recommendedName>
        <fullName evidence="3">Molybdopterin synthase sulfur carrier subunit</fullName>
    </recommendedName>
</protein>
<organism evidence="4 5">
    <name type="scientific">Cellvibrio polysaccharolyticus</name>
    <dbReference type="NCBI Taxonomy" id="2082724"/>
    <lineage>
        <taxon>Bacteria</taxon>
        <taxon>Pseudomonadati</taxon>
        <taxon>Pseudomonadota</taxon>
        <taxon>Gammaproteobacteria</taxon>
        <taxon>Cellvibrionales</taxon>
        <taxon>Cellvibrionaceae</taxon>
        <taxon>Cellvibrio</taxon>
    </lineage>
</organism>
<sequence length="83" mass="9059">MIKILFFASLRETLGCAELQLPAAEKNATVATLLQGLLQQYPQWQEVLTAPNILISRNREMAKTGTLIQAGDEIAFFPPVTGG</sequence>
<dbReference type="GO" id="GO:0006777">
    <property type="term" value="P:Mo-molybdopterin cofactor biosynthetic process"/>
    <property type="evidence" value="ECO:0007669"/>
    <property type="project" value="InterPro"/>
</dbReference>
<proteinExistence type="inferred from homology"/>
<evidence type="ECO:0000256" key="3">
    <source>
        <dbReference type="ARBA" id="ARBA00024247"/>
    </source>
</evidence>
<comment type="similarity">
    <text evidence="2">Belongs to the MoaD family.</text>
</comment>
<evidence type="ECO:0000313" key="5">
    <source>
        <dbReference type="Proteomes" id="UP000652567"/>
    </source>
</evidence>
<dbReference type="Gene3D" id="3.10.20.30">
    <property type="match status" value="1"/>
</dbReference>
<dbReference type="AlphaFoldDB" id="A0A928V7K4"/>
<dbReference type="GO" id="GO:1990133">
    <property type="term" value="C:molybdopterin adenylyltransferase complex"/>
    <property type="evidence" value="ECO:0007669"/>
    <property type="project" value="TreeGrafter"/>
</dbReference>
<dbReference type="InterPro" id="IPR016155">
    <property type="entry name" value="Mopterin_synth/thiamin_S_b"/>
</dbReference>
<evidence type="ECO:0000313" key="4">
    <source>
        <dbReference type="EMBL" id="MBE8718595.1"/>
    </source>
</evidence>
<keyword evidence="1" id="KW-0547">Nucleotide-binding</keyword>
<dbReference type="SUPFAM" id="SSF54285">
    <property type="entry name" value="MoaD/ThiS"/>
    <property type="match status" value="1"/>
</dbReference>
<keyword evidence="5" id="KW-1185">Reference proteome</keyword>
<dbReference type="RefSeq" id="WP_193911284.1">
    <property type="nucleotide sequence ID" value="NZ_PRDL01000001.1"/>
</dbReference>